<organism evidence="13 14">
    <name type="scientific">Metallosphaera yellowstonensis MK1</name>
    <dbReference type="NCBI Taxonomy" id="671065"/>
    <lineage>
        <taxon>Archaea</taxon>
        <taxon>Thermoproteota</taxon>
        <taxon>Thermoprotei</taxon>
        <taxon>Sulfolobales</taxon>
        <taxon>Sulfolobaceae</taxon>
        <taxon>Metallosphaera</taxon>
    </lineage>
</organism>
<dbReference type="InterPro" id="IPR014006">
    <property type="entry name" value="Succ_Dhase_FrdA_Gneg"/>
</dbReference>
<dbReference type="GO" id="GO:0016020">
    <property type="term" value="C:membrane"/>
    <property type="evidence" value="ECO:0007669"/>
    <property type="project" value="UniProtKB-SubCell"/>
</dbReference>
<keyword evidence="9" id="KW-0472">Membrane</keyword>
<dbReference type="Pfam" id="PF02910">
    <property type="entry name" value="Succ_DH_flav_C"/>
    <property type="match status" value="1"/>
</dbReference>
<keyword evidence="14" id="KW-1185">Reference proteome</keyword>
<dbReference type="Gene3D" id="3.90.700.10">
    <property type="entry name" value="Succinate dehydrogenase/fumarate reductase flavoprotein, catalytic domain"/>
    <property type="match status" value="1"/>
</dbReference>
<keyword evidence="7" id="KW-0249">Electron transport</keyword>
<dbReference type="Pfam" id="PF00890">
    <property type="entry name" value="FAD_binding_2"/>
    <property type="match status" value="1"/>
</dbReference>
<dbReference type="Gene3D" id="4.10.80.40">
    <property type="entry name" value="succinate dehydrogenase protein domain"/>
    <property type="match status" value="1"/>
</dbReference>
<keyword evidence="5" id="KW-0285">Flavoprotein</keyword>
<comment type="similarity">
    <text evidence="3">Belongs to the FAD-dependent oxidoreductase 2 family. FRD/SDH subfamily.</text>
</comment>
<dbReference type="InterPro" id="IPR003953">
    <property type="entry name" value="FAD-dep_OxRdtase_2_FAD-bd"/>
</dbReference>
<dbReference type="GO" id="GO:0022900">
    <property type="term" value="P:electron transport chain"/>
    <property type="evidence" value="ECO:0007669"/>
    <property type="project" value="InterPro"/>
</dbReference>
<evidence type="ECO:0000256" key="10">
    <source>
        <dbReference type="PIRSR" id="PIRSR000171-1"/>
    </source>
</evidence>
<dbReference type="FunFam" id="3.90.700.10:FF:000005">
    <property type="entry name" value="Succinate dehydrogenase flavoprotein subunit"/>
    <property type="match status" value="1"/>
</dbReference>
<dbReference type="SUPFAM" id="SSF51905">
    <property type="entry name" value="FAD/NAD(P)-binding domain"/>
    <property type="match status" value="1"/>
</dbReference>
<dbReference type="Proteomes" id="UP000003980">
    <property type="component" value="Unassembled WGS sequence"/>
</dbReference>
<dbReference type="PANTHER" id="PTHR11632">
    <property type="entry name" value="SUCCINATE DEHYDROGENASE 2 FLAVOPROTEIN SUBUNIT"/>
    <property type="match status" value="1"/>
</dbReference>
<dbReference type="OrthoDB" id="23539at2157"/>
<accession>H2C0M9</accession>
<evidence type="ECO:0000256" key="2">
    <source>
        <dbReference type="ARBA" id="ARBA00004170"/>
    </source>
</evidence>
<keyword evidence="6" id="KW-0274">FAD</keyword>
<dbReference type="InterPro" id="IPR027477">
    <property type="entry name" value="Succ_DH/fumarate_Rdtase_cat_sf"/>
</dbReference>
<feature type="domain" description="FAD-dependent oxidoreductase 2 FAD-binding" evidence="11">
    <location>
        <begin position="9"/>
        <end position="391"/>
    </location>
</feature>
<dbReference type="PIRSF" id="PIRSF000171">
    <property type="entry name" value="SDHA_APRA_LASPO"/>
    <property type="match status" value="1"/>
</dbReference>
<dbReference type="Gene3D" id="1.20.58.100">
    <property type="entry name" value="Fumarate reductase/succinate dehydrogenase flavoprotein-like, C-terminal domain"/>
    <property type="match status" value="1"/>
</dbReference>
<evidence type="ECO:0000256" key="9">
    <source>
        <dbReference type="ARBA" id="ARBA00023136"/>
    </source>
</evidence>
<evidence type="ECO:0000256" key="3">
    <source>
        <dbReference type="ARBA" id="ARBA00008040"/>
    </source>
</evidence>
<feature type="active site" description="Proton acceptor" evidence="10">
    <location>
        <position position="280"/>
    </location>
</feature>
<gene>
    <name evidence="13" type="ORF">MetMK1DRAFT_00001000</name>
</gene>
<dbReference type="EMBL" id="JH597755">
    <property type="protein sequence ID" value="EHP71291.1"/>
    <property type="molecule type" value="Genomic_DNA"/>
</dbReference>
<comment type="subcellular location">
    <subcellularLocation>
        <location evidence="2">Membrane</location>
        <topology evidence="2">Peripheral membrane protein</topology>
    </subcellularLocation>
</comment>
<reference evidence="13 14" key="1">
    <citation type="submission" date="2012-01" db="EMBL/GenBank/DDBJ databases">
        <title>Improved High-Quality Draft sequence of Metallosphaera yellowstonensis MK1.</title>
        <authorList>
            <consortium name="US DOE Joint Genome Institute"/>
            <person name="Lucas S."/>
            <person name="Han J."/>
            <person name="Cheng J.-F."/>
            <person name="Goodwin L."/>
            <person name="Pitluck S."/>
            <person name="Peters L."/>
            <person name="Teshima H."/>
            <person name="Detter J.C."/>
            <person name="Han C."/>
            <person name="Tapia R."/>
            <person name="Land M."/>
            <person name="Hauser L."/>
            <person name="Kyrpides N."/>
            <person name="Kozubal M."/>
            <person name="Macur R.E."/>
            <person name="Jay Z."/>
            <person name="Inskeep W."/>
            <person name="Woyke T."/>
        </authorList>
    </citation>
    <scope>NUCLEOTIDE SEQUENCE [LARGE SCALE GENOMIC DNA]</scope>
    <source>
        <strain evidence="13 14">MK1</strain>
    </source>
</reference>
<keyword evidence="4" id="KW-0813">Transport</keyword>
<dbReference type="FunFam" id="4.10.80.40:FF:000003">
    <property type="entry name" value="Fumarate reductase flavoprotein subunit"/>
    <property type="match status" value="1"/>
</dbReference>
<evidence type="ECO:0000259" key="11">
    <source>
        <dbReference type="Pfam" id="PF00890"/>
    </source>
</evidence>
<evidence type="ECO:0000256" key="5">
    <source>
        <dbReference type="ARBA" id="ARBA00022630"/>
    </source>
</evidence>
<dbReference type="SUPFAM" id="SSF46977">
    <property type="entry name" value="Succinate dehydrogenase/fumarate reductase flavoprotein C-terminal domain"/>
    <property type="match status" value="1"/>
</dbReference>
<evidence type="ECO:0000313" key="14">
    <source>
        <dbReference type="Proteomes" id="UP000003980"/>
    </source>
</evidence>
<dbReference type="eggNOG" id="arCOG00571">
    <property type="taxonomic scope" value="Archaea"/>
</dbReference>
<evidence type="ECO:0000256" key="6">
    <source>
        <dbReference type="ARBA" id="ARBA00022827"/>
    </source>
</evidence>
<feature type="domain" description="Fumarate reductase/succinate dehydrogenase flavoprotein-like C-terminal" evidence="12">
    <location>
        <begin position="448"/>
        <end position="573"/>
    </location>
</feature>
<dbReference type="STRING" id="671065.MetMK1DRAFT_00001000"/>
<dbReference type="GO" id="GO:0016627">
    <property type="term" value="F:oxidoreductase activity, acting on the CH-CH group of donors"/>
    <property type="evidence" value="ECO:0007669"/>
    <property type="project" value="InterPro"/>
</dbReference>
<dbReference type="RefSeq" id="WP_009069443.1">
    <property type="nucleotide sequence ID" value="NZ_JH597755.1"/>
</dbReference>
<dbReference type="InterPro" id="IPR036188">
    <property type="entry name" value="FAD/NAD-bd_sf"/>
</dbReference>
<comment type="cofactor">
    <cofactor evidence="1">
        <name>FAD</name>
        <dbReference type="ChEBI" id="CHEBI:57692"/>
    </cofactor>
</comment>
<dbReference type="PANTHER" id="PTHR11632:SF51">
    <property type="entry name" value="SUCCINATE DEHYDROGENASE [UBIQUINONE] FLAVOPROTEIN SUBUNIT, MITOCHONDRIAL"/>
    <property type="match status" value="1"/>
</dbReference>
<dbReference type="InterPro" id="IPR037099">
    <property type="entry name" value="Fum_R/Succ_DH_flav-like_C_sf"/>
</dbReference>
<dbReference type="InterPro" id="IPR030664">
    <property type="entry name" value="SdhA/FrdA/AprA"/>
</dbReference>
<evidence type="ECO:0000256" key="8">
    <source>
        <dbReference type="ARBA" id="ARBA00023002"/>
    </source>
</evidence>
<dbReference type="NCBIfam" id="TIGR01812">
    <property type="entry name" value="sdhA_frdA_Gneg"/>
    <property type="match status" value="1"/>
</dbReference>
<sequence>MEPEVIKTDLVVLGSGLAGLRAAIEFDKLARGKYEVSVLSKVQVMRSHSVAPEGGAAAVMQRGDSFEQHAYDTVKGSDFLADQDAVESFVRDAPSEILQLEHWGMPWARDKEGNLLARAFGAHEVPRTFFAYDRTGFFLMKTLYDRALKGNNVKFYHEYFATAIISTEGKFRGLLAIDRATGSFYLFKAKALIIATGGIGRIYKYVTYSHTVTGDGLAMAYRAGIPLKDMEFIQWLPTTLVPYGIPATEALRGHGAILLNNEGERFMRKYAPNKMELAARDIVTRAILTEIKEGKGLEGPRGMKAVLLDTRPVGEERLKTIYKTFRENSIQFLGKDPLDEPIPVLPAAHYSMGGIHVLGTDLSTPLKGVFAAGEVANVSLHGANRLGSNSLPACLVMGKWAGRSAFTYLESETEPTTDRLNEVVEKEVERSFSLIRREKGSHTPYEIRNSLQNIMEVGVGVFRSEEGLTSALKSIRGLKTSLSDLYVRDRAFEYNLEWIHAHEVMNLIEMAEVIATSALERRESRGAHFRVDFPARDDQNFLKHTLAKFSLEGPVIDYHPVTITKWKPTARVY</sequence>
<keyword evidence="8" id="KW-0560">Oxidoreductase</keyword>
<dbReference type="AlphaFoldDB" id="H2C0M9"/>
<keyword evidence="13" id="KW-0830">Ubiquinone</keyword>
<evidence type="ECO:0000256" key="1">
    <source>
        <dbReference type="ARBA" id="ARBA00001974"/>
    </source>
</evidence>
<evidence type="ECO:0000256" key="4">
    <source>
        <dbReference type="ARBA" id="ARBA00022448"/>
    </source>
</evidence>
<proteinExistence type="inferred from homology"/>
<dbReference type="SUPFAM" id="SSF56425">
    <property type="entry name" value="Succinate dehydrogenase/fumarate reductase flavoprotein, catalytic domain"/>
    <property type="match status" value="1"/>
</dbReference>
<dbReference type="PRINTS" id="PR00368">
    <property type="entry name" value="FADPNR"/>
</dbReference>
<evidence type="ECO:0000259" key="12">
    <source>
        <dbReference type="Pfam" id="PF02910"/>
    </source>
</evidence>
<protein>
    <submittedName>
        <fullName evidence="13">Ubiquinone-dependent succinate dehydrogenase or fumarate reductase, flavoprotein subunit</fullName>
    </submittedName>
</protein>
<evidence type="ECO:0000313" key="13">
    <source>
        <dbReference type="EMBL" id="EHP71291.1"/>
    </source>
</evidence>
<name>H2C0M9_9CREN</name>
<evidence type="ECO:0000256" key="7">
    <source>
        <dbReference type="ARBA" id="ARBA00022982"/>
    </source>
</evidence>
<dbReference type="Gene3D" id="3.50.50.60">
    <property type="entry name" value="FAD/NAD(P)-binding domain"/>
    <property type="match status" value="1"/>
</dbReference>
<dbReference type="InterPro" id="IPR015939">
    <property type="entry name" value="Fum_Rdtase/Succ_DH_flav-like_C"/>
</dbReference>
<dbReference type="HOGENOM" id="CLU_014312_6_2_2"/>
<dbReference type="GO" id="GO:0050660">
    <property type="term" value="F:flavin adenine dinucleotide binding"/>
    <property type="evidence" value="ECO:0007669"/>
    <property type="project" value="InterPro"/>
</dbReference>